<dbReference type="EMBL" id="LR746270">
    <property type="protein sequence ID" value="CAA7398907.1"/>
    <property type="molecule type" value="Genomic_DNA"/>
</dbReference>
<organism evidence="1 2">
    <name type="scientific">Spirodela intermedia</name>
    <name type="common">Intermediate duckweed</name>
    <dbReference type="NCBI Taxonomy" id="51605"/>
    <lineage>
        <taxon>Eukaryota</taxon>
        <taxon>Viridiplantae</taxon>
        <taxon>Streptophyta</taxon>
        <taxon>Embryophyta</taxon>
        <taxon>Tracheophyta</taxon>
        <taxon>Spermatophyta</taxon>
        <taxon>Magnoliopsida</taxon>
        <taxon>Liliopsida</taxon>
        <taxon>Araceae</taxon>
        <taxon>Lemnoideae</taxon>
        <taxon>Spirodela</taxon>
    </lineage>
</organism>
<protein>
    <submittedName>
        <fullName evidence="1">Uncharacterized protein</fullName>
    </submittedName>
</protein>
<keyword evidence="2" id="KW-1185">Reference proteome</keyword>
<dbReference type="Proteomes" id="UP000663760">
    <property type="component" value="Chromosome 7"/>
</dbReference>
<dbReference type="Pfam" id="PF14299">
    <property type="entry name" value="PP2"/>
    <property type="match status" value="1"/>
</dbReference>
<name>A0A7I8KM96_SPIIN</name>
<dbReference type="SUPFAM" id="SSF81383">
    <property type="entry name" value="F-box domain"/>
    <property type="match status" value="1"/>
</dbReference>
<accession>A0A7I8KM96</accession>
<dbReference type="InterPro" id="IPR025886">
    <property type="entry name" value="PP2-like"/>
</dbReference>
<evidence type="ECO:0000313" key="1">
    <source>
        <dbReference type="EMBL" id="CAA7398907.1"/>
    </source>
</evidence>
<dbReference type="PANTHER" id="PTHR32278">
    <property type="entry name" value="F-BOX DOMAIN-CONTAINING PROTEIN"/>
    <property type="match status" value="1"/>
</dbReference>
<gene>
    <name evidence="1" type="ORF">SI8410_07009577</name>
</gene>
<proteinExistence type="predicted"/>
<sequence length="258" mass="28781">MAEGGIQGLLEGCISHIISFTSPADACRLAAVSQIFRSAAVSDSVWDRFLPPDISEIVSRAVHPVEYFSKKDLFFRLCRSILVDGGAKSFALERSSGKKCFLLSARELTIIWGDTPHYWDWISVPGSRFSEVARLLDVCWLEIRGKIECGMLSQKTSYAAHLIFKITEETYGLGFPQQASVKLGDSTSEKTVCLHPDQPQQRPWWRGPLQWPLAPIEIGRFFCDDGDDGEAMFAVTETRGGHWKRGLLVEGIEVRPAS</sequence>
<evidence type="ECO:0000313" key="2">
    <source>
        <dbReference type="Proteomes" id="UP000663760"/>
    </source>
</evidence>
<dbReference type="InterPro" id="IPR036047">
    <property type="entry name" value="F-box-like_dom_sf"/>
</dbReference>
<dbReference type="PANTHER" id="PTHR32278:SF111">
    <property type="entry name" value="F-BOX PROTEIN PP2-B12-RELATED"/>
    <property type="match status" value="1"/>
</dbReference>
<dbReference type="AlphaFoldDB" id="A0A7I8KM96"/>
<dbReference type="OrthoDB" id="1927826at2759"/>
<reference evidence="1" key="1">
    <citation type="submission" date="2020-02" db="EMBL/GenBank/DDBJ databases">
        <authorList>
            <person name="Scholz U."/>
            <person name="Mascher M."/>
            <person name="Fiebig A."/>
        </authorList>
    </citation>
    <scope>NUCLEOTIDE SEQUENCE</scope>
</reference>
<dbReference type="CDD" id="cd22162">
    <property type="entry name" value="F-box_AtSKIP3-like"/>
    <property type="match status" value="1"/>
</dbReference>